<dbReference type="AlphaFoldDB" id="A0A1Y3AT36"/>
<evidence type="ECO:0000256" key="1">
    <source>
        <dbReference type="SAM" id="Phobius"/>
    </source>
</evidence>
<reference evidence="2 3" key="1">
    <citation type="submission" date="2017-03" db="EMBL/GenBank/DDBJ databases">
        <title>Genome Survey of Euroglyphus maynei.</title>
        <authorList>
            <person name="Arlian L.G."/>
            <person name="Morgan M.S."/>
            <person name="Rider S.D."/>
        </authorList>
    </citation>
    <scope>NUCLEOTIDE SEQUENCE [LARGE SCALE GENOMIC DNA]</scope>
    <source>
        <strain evidence="2">Arlian Lab</strain>
        <tissue evidence="2">Whole body</tissue>
    </source>
</reference>
<evidence type="ECO:0000313" key="3">
    <source>
        <dbReference type="Proteomes" id="UP000194236"/>
    </source>
</evidence>
<evidence type="ECO:0000313" key="2">
    <source>
        <dbReference type="EMBL" id="OTF70335.1"/>
    </source>
</evidence>
<keyword evidence="1" id="KW-0472">Membrane</keyword>
<name>A0A1Y3AT36_EURMA</name>
<dbReference type="OrthoDB" id="6497380at2759"/>
<dbReference type="EMBL" id="MUJZ01066211">
    <property type="protein sequence ID" value="OTF70335.1"/>
    <property type="molecule type" value="Genomic_DNA"/>
</dbReference>
<keyword evidence="1" id="KW-1133">Transmembrane helix</keyword>
<protein>
    <submittedName>
        <fullName evidence="2">Uncharacterized protein</fullName>
    </submittedName>
</protein>
<dbReference type="Proteomes" id="UP000194236">
    <property type="component" value="Unassembled WGS sequence"/>
</dbReference>
<keyword evidence="3" id="KW-1185">Reference proteome</keyword>
<keyword evidence="1" id="KW-0812">Transmembrane</keyword>
<feature type="transmembrane region" description="Helical" evidence="1">
    <location>
        <begin position="434"/>
        <end position="453"/>
    </location>
</feature>
<comment type="caution">
    <text evidence="2">The sequence shown here is derived from an EMBL/GenBank/DDBJ whole genome shotgun (WGS) entry which is preliminary data.</text>
</comment>
<sequence>IGHNYNDIIADDLLNEPQPLVAEITKYDCNETQFHDESDDISFLDGNRICLLNTVVNNSFIGYFHIQTASDNDYLISTVEFCAPVDHKLIVVDANSGNVLSSFTGKQTDGECQLNSSQTFISDSNKIRIEFTAFDSNQATTHSLGNKREVIFTDSDGQPFFQFSVTHKKAEFRSTEIHAEMDSDSRFKVQIDHYLPNSVWTLVVPKAEESETEYKIGVQFEIIHLDLDFDKNDYLIICPGMQPKLWAHTKCQIITRKIVSHDNGGMKFWINADSAFLRIVTHNSLKANAYGQIANKTIRKSKNDDIANRIKLASTQLCFEQLCINWQTMTQKEFLQQYVYHLNNYLVEHESNISMLIDTESVRIIDMRNESISSSRYNVVCRVSLAVTSPYDPEYPLVDGDTLHEMYFGGRTSLMFNGIRVTDCSYMNITLLEIIIPILVIILVFSIITVIFWRLQAQLIKNRYTQIKRNGKN</sequence>
<organism evidence="2 3">
    <name type="scientific">Euroglyphus maynei</name>
    <name type="common">Mayne's house dust mite</name>
    <dbReference type="NCBI Taxonomy" id="6958"/>
    <lineage>
        <taxon>Eukaryota</taxon>
        <taxon>Metazoa</taxon>
        <taxon>Ecdysozoa</taxon>
        <taxon>Arthropoda</taxon>
        <taxon>Chelicerata</taxon>
        <taxon>Arachnida</taxon>
        <taxon>Acari</taxon>
        <taxon>Acariformes</taxon>
        <taxon>Sarcoptiformes</taxon>
        <taxon>Astigmata</taxon>
        <taxon>Psoroptidia</taxon>
        <taxon>Analgoidea</taxon>
        <taxon>Pyroglyphidae</taxon>
        <taxon>Pyroglyphinae</taxon>
        <taxon>Euroglyphus</taxon>
    </lineage>
</organism>
<feature type="non-terminal residue" evidence="2">
    <location>
        <position position="1"/>
    </location>
</feature>
<proteinExistence type="predicted"/>
<accession>A0A1Y3AT36</accession>
<gene>
    <name evidence="2" type="ORF">BLA29_004317</name>
</gene>